<evidence type="ECO:0008006" key="4">
    <source>
        <dbReference type="Google" id="ProtNLM"/>
    </source>
</evidence>
<organism evidence="2 3">
    <name type="scientific">Legionella massiliensis</name>
    <dbReference type="NCBI Taxonomy" id="1034943"/>
    <lineage>
        <taxon>Bacteria</taxon>
        <taxon>Pseudomonadati</taxon>
        <taxon>Pseudomonadota</taxon>
        <taxon>Gammaproteobacteria</taxon>
        <taxon>Legionellales</taxon>
        <taxon>Legionellaceae</taxon>
        <taxon>Legionella</taxon>
    </lineage>
</organism>
<dbReference type="Proteomes" id="UP000044071">
    <property type="component" value="Unassembled WGS sequence"/>
</dbReference>
<dbReference type="AlphaFoldDB" id="A0A078KWV3"/>
<dbReference type="RefSeq" id="WP_043874016.1">
    <property type="nucleotide sequence ID" value="NZ_CCVW01000002.1"/>
</dbReference>
<reference evidence="2 3" key="1">
    <citation type="submission" date="2014-06" db="EMBL/GenBank/DDBJ databases">
        <authorList>
            <person name="Urmite Genomes Urmite Genomes"/>
        </authorList>
    </citation>
    <scope>NUCLEOTIDE SEQUENCE [LARGE SCALE GENOMIC DNA]</scope>
</reference>
<evidence type="ECO:0000313" key="2">
    <source>
        <dbReference type="EMBL" id="CDZ77487.1"/>
    </source>
</evidence>
<proteinExistence type="predicted"/>
<feature type="coiled-coil region" evidence="1">
    <location>
        <begin position="139"/>
        <end position="210"/>
    </location>
</feature>
<evidence type="ECO:0000256" key="1">
    <source>
        <dbReference type="SAM" id="Coils"/>
    </source>
</evidence>
<gene>
    <name evidence="2" type="ORF">BN59_01770</name>
</gene>
<name>A0A078KWV3_9GAMM</name>
<evidence type="ECO:0000313" key="3">
    <source>
        <dbReference type="Proteomes" id="UP000044071"/>
    </source>
</evidence>
<dbReference type="OrthoDB" id="5651348at2"/>
<sequence>MSYSKPDIDTSLFAYNSRYKANWVESFKASSNYTGQLKCTDSFDAFQQNLIGDTEGLSTVKTRDGKTLTEKLRDAAPGTPGQLAKEALDGALKSDKLEKALTGFSKEIKGLNTLIASDEPEFLPGDIGSFLLSMKGNAVAEINNQLSEAKSKINDLFANNADFKNNLQTSLGCPPEELETVKADMLAALDENNKKQLADLEKALEDSAKELFVESRKQFFRIYWLSYNYNRDANMKADMDKQMASKLNGTTMDFNFASSDGSLRDVDISKLSVFTTSNNGWFSGGTITKTENGFNVSFSQFFETEDSARAKVASIVAIALAQGLDSYTLTITNKDPERADEDARLAYEGAILAGMDPKKITIKTNHGTGIEYDSKGNLKTSPDKSIFKDFPQRLQVAQGKAAAITQRVEQFSKGSENATRQIKQRLIAMQGPESTSTPTPGII</sequence>
<keyword evidence="3" id="KW-1185">Reference proteome</keyword>
<keyword evidence="1" id="KW-0175">Coiled coil</keyword>
<dbReference type="EMBL" id="CCSB01000002">
    <property type="protein sequence ID" value="CDZ77487.1"/>
    <property type="molecule type" value="Genomic_DNA"/>
</dbReference>
<accession>A0A078KWV3</accession>
<protein>
    <recommendedName>
        <fullName evidence="4">Coiled coil domain-containing protein</fullName>
    </recommendedName>
</protein>